<comment type="caution">
    <text evidence="3">The sequence shown here is derived from an EMBL/GenBank/DDBJ whole genome shotgun (WGS) entry which is preliminary data.</text>
</comment>
<protein>
    <submittedName>
        <fullName evidence="3">Uncharacterized protein</fullName>
    </submittedName>
</protein>
<feature type="transmembrane region" description="Helical" evidence="2">
    <location>
        <begin position="39"/>
        <end position="59"/>
    </location>
</feature>
<keyword evidence="2" id="KW-0472">Membrane</keyword>
<organism evidence="3 4">
    <name type="scientific">Tetraparma gracilis</name>
    <dbReference type="NCBI Taxonomy" id="2962635"/>
    <lineage>
        <taxon>Eukaryota</taxon>
        <taxon>Sar</taxon>
        <taxon>Stramenopiles</taxon>
        <taxon>Ochrophyta</taxon>
        <taxon>Bolidophyceae</taxon>
        <taxon>Parmales</taxon>
        <taxon>Triparmaceae</taxon>
        <taxon>Tetraparma</taxon>
    </lineage>
</organism>
<evidence type="ECO:0000313" key="3">
    <source>
        <dbReference type="EMBL" id="GMI37154.1"/>
    </source>
</evidence>
<keyword evidence="4" id="KW-1185">Reference proteome</keyword>
<proteinExistence type="predicted"/>
<keyword evidence="2" id="KW-0812">Transmembrane</keyword>
<reference evidence="3 4" key="1">
    <citation type="journal article" date="2023" name="Commun. Biol.">
        <title>Genome analysis of Parmales, the sister group of diatoms, reveals the evolutionary specialization of diatoms from phago-mixotrophs to photoautotrophs.</title>
        <authorList>
            <person name="Ban H."/>
            <person name="Sato S."/>
            <person name="Yoshikawa S."/>
            <person name="Yamada K."/>
            <person name="Nakamura Y."/>
            <person name="Ichinomiya M."/>
            <person name="Sato N."/>
            <person name="Blanc-Mathieu R."/>
            <person name="Endo H."/>
            <person name="Kuwata A."/>
            <person name="Ogata H."/>
        </authorList>
    </citation>
    <scope>NUCLEOTIDE SEQUENCE [LARGE SCALE GENOMIC DNA]</scope>
</reference>
<dbReference type="Proteomes" id="UP001165060">
    <property type="component" value="Unassembled WGS sequence"/>
</dbReference>
<feature type="transmembrane region" description="Helical" evidence="2">
    <location>
        <begin position="65"/>
        <end position="82"/>
    </location>
</feature>
<gene>
    <name evidence="3" type="ORF">TeGR_g5688</name>
</gene>
<sequence>MAHPRVPPPASAPIAFRPPARAPASPPPEPADPPATRSLFMALLVCIYLPIAFLVTSMYADSAKAFVAAFAALFLFGLLYPMDRVTITQKMRD</sequence>
<name>A0ABQ6MZQ1_9STRA</name>
<feature type="compositionally biased region" description="Pro residues" evidence="1">
    <location>
        <begin position="20"/>
        <end position="33"/>
    </location>
</feature>
<feature type="compositionally biased region" description="Pro residues" evidence="1">
    <location>
        <begin position="1"/>
        <end position="11"/>
    </location>
</feature>
<accession>A0ABQ6MZQ1</accession>
<dbReference type="EMBL" id="BRYB01004806">
    <property type="protein sequence ID" value="GMI37154.1"/>
    <property type="molecule type" value="Genomic_DNA"/>
</dbReference>
<evidence type="ECO:0000256" key="1">
    <source>
        <dbReference type="SAM" id="MobiDB-lite"/>
    </source>
</evidence>
<feature type="region of interest" description="Disordered" evidence="1">
    <location>
        <begin position="1"/>
        <end position="33"/>
    </location>
</feature>
<evidence type="ECO:0000313" key="4">
    <source>
        <dbReference type="Proteomes" id="UP001165060"/>
    </source>
</evidence>
<evidence type="ECO:0000256" key="2">
    <source>
        <dbReference type="SAM" id="Phobius"/>
    </source>
</evidence>
<keyword evidence="2" id="KW-1133">Transmembrane helix</keyword>